<dbReference type="AlphaFoldDB" id="A0A0J1BJD1"/>
<protein>
    <submittedName>
        <fullName evidence="2">Uncharacterized protein</fullName>
    </submittedName>
</protein>
<dbReference type="Proteomes" id="UP000036367">
    <property type="component" value="Unassembled WGS sequence"/>
</dbReference>
<feature type="region of interest" description="Disordered" evidence="1">
    <location>
        <begin position="1"/>
        <end position="32"/>
    </location>
</feature>
<proteinExistence type="predicted"/>
<evidence type="ECO:0000256" key="1">
    <source>
        <dbReference type="SAM" id="MobiDB-lite"/>
    </source>
</evidence>
<evidence type="ECO:0000313" key="3">
    <source>
        <dbReference type="Proteomes" id="UP000036367"/>
    </source>
</evidence>
<comment type="caution">
    <text evidence="2">The sequence shown here is derived from an EMBL/GenBank/DDBJ whole genome shotgun (WGS) entry which is preliminary data.</text>
</comment>
<gene>
    <name evidence="2" type="ORF">RISK_001235</name>
</gene>
<reference evidence="2" key="1">
    <citation type="submission" date="2015-05" db="EMBL/GenBank/DDBJ databases">
        <title>Permanent draft genome of Rhodopirellula islandicus K833.</title>
        <authorList>
            <person name="Kizina J."/>
            <person name="Richter M."/>
            <person name="Glockner F.O."/>
            <person name="Harder J."/>
        </authorList>
    </citation>
    <scope>NUCLEOTIDE SEQUENCE [LARGE SCALE GENOMIC DNA]</scope>
    <source>
        <strain evidence="2">K833</strain>
    </source>
</reference>
<evidence type="ECO:0000313" key="2">
    <source>
        <dbReference type="EMBL" id="KLU06671.1"/>
    </source>
</evidence>
<accession>A0A0J1BJD1</accession>
<sequence>MERRTGCDQQSGISRQRRSKLQAFESSPKGVGDFDLVQQNFVRGRVNQVSHPPPPVNESTIRSN</sequence>
<name>A0A0J1BJD1_RHOIS</name>
<keyword evidence="3" id="KW-1185">Reference proteome</keyword>
<feature type="region of interest" description="Disordered" evidence="1">
    <location>
        <begin position="45"/>
        <end position="64"/>
    </location>
</feature>
<organism evidence="2 3">
    <name type="scientific">Rhodopirellula islandica</name>
    <dbReference type="NCBI Taxonomy" id="595434"/>
    <lineage>
        <taxon>Bacteria</taxon>
        <taxon>Pseudomonadati</taxon>
        <taxon>Planctomycetota</taxon>
        <taxon>Planctomycetia</taxon>
        <taxon>Pirellulales</taxon>
        <taxon>Pirellulaceae</taxon>
        <taxon>Rhodopirellula</taxon>
    </lineage>
</organism>
<dbReference type="EMBL" id="LECT01000013">
    <property type="protein sequence ID" value="KLU06671.1"/>
    <property type="molecule type" value="Genomic_DNA"/>
</dbReference>